<proteinExistence type="predicted"/>
<evidence type="ECO:0000313" key="2">
    <source>
        <dbReference type="EMBL" id="RRT62463.1"/>
    </source>
</evidence>
<dbReference type="InterPro" id="IPR044629">
    <property type="entry name" value="GSTL1/2/3"/>
</dbReference>
<feature type="region of interest" description="Disordered" evidence="1">
    <location>
        <begin position="1"/>
        <end position="39"/>
    </location>
</feature>
<evidence type="ECO:0000256" key="1">
    <source>
        <dbReference type="SAM" id="MobiDB-lite"/>
    </source>
</evidence>
<dbReference type="Gene3D" id="1.20.1050.10">
    <property type="match status" value="1"/>
</dbReference>
<dbReference type="Proteomes" id="UP000287651">
    <property type="component" value="Unassembled WGS sequence"/>
</dbReference>
<dbReference type="AlphaFoldDB" id="A0A426ZES6"/>
<feature type="compositionally biased region" description="Polar residues" evidence="1">
    <location>
        <begin position="1"/>
        <end position="32"/>
    </location>
</feature>
<dbReference type="GO" id="GO:0004364">
    <property type="term" value="F:glutathione transferase activity"/>
    <property type="evidence" value="ECO:0007669"/>
    <property type="project" value="InterPro"/>
</dbReference>
<gene>
    <name evidence="2" type="ORF">B296_00026926</name>
</gene>
<protein>
    <recommendedName>
        <fullName evidence="4">GST N-terminal domain-containing protein</fullName>
    </recommendedName>
</protein>
<reference evidence="2 3" key="1">
    <citation type="journal article" date="2014" name="Agronomy (Basel)">
        <title>A Draft Genome Sequence for Ensete ventricosum, the Drought-Tolerant Tree Against Hunger.</title>
        <authorList>
            <person name="Harrison J."/>
            <person name="Moore K.A."/>
            <person name="Paszkiewicz K."/>
            <person name="Jones T."/>
            <person name="Grant M."/>
            <person name="Ambacheew D."/>
            <person name="Muzemil S."/>
            <person name="Studholme D.J."/>
        </authorList>
    </citation>
    <scope>NUCLEOTIDE SEQUENCE [LARGE SCALE GENOMIC DNA]</scope>
</reference>
<evidence type="ECO:0000313" key="3">
    <source>
        <dbReference type="Proteomes" id="UP000287651"/>
    </source>
</evidence>
<dbReference type="PANTHER" id="PTHR44328:SF16">
    <property type="entry name" value="PROTEIN IN2-1 HOMOLOG B"/>
    <property type="match status" value="1"/>
</dbReference>
<dbReference type="EMBL" id="AMZH03006975">
    <property type="protein sequence ID" value="RRT62463.1"/>
    <property type="molecule type" value="Genomic_DNA"/>
</dbReference>
<sequence length="173" mass="19342">MPQATNASFSSSVCAASPPCNSVTRTTSQVSGGHSKKKGKPYATAHVLRLPSDSVAVPLYITSKGGGELSRISPRSISEILPWPPLYVAYICPFAQRPWITRNYKDKMELVPIDLLNRPAWYKEKLYSENKVDIAYAPFVERFQTLLLDVKNYDILKGRPKLALWIEVLPCPC</sequence>
<evidence type="ECO:0008006" key="4">
    <source>
        <dbReference type="Google" id="ProtNLM"/>
    </source>
</evidence>
<organism evidence="2 3">
    <name type="scientific">Ensete ventricosum</name>
    <name type="common">Abyssinian banana</name>
    <name type="synonym">Musa ensete</name>
    <dbReference type="NCBI Taxonomy" id="4639"/>
    <lineage>
        <taxon>Eukaryota</taxon>
        <taxon>Viridiplantae</taxon>
        <taxon>Streptophyta</taxon>
        <taxon>Embryophyta</taxon>
        <taxon>Tracheophyta</taxon>
        <taxon>Spermatophyta</taxon>
        <taxon>Magnoliopsida</taxon>
        <taxon>Liliopsida</taxon>
        <taxon>Zingiberales</taxon>
        <taxon>Musaceae</taxon>
        <taxon>Ensete</taxon>
    </lineage>
</organism>
<dbReference type="PANTHER" id="PTHR44328">
    <property type="entry name" value="GLUTATHIONE S-TRANSFERASE L1"/>
    <property type="match status" value="1"/>
</dbReference>
<dbReference type="Gene3D" id="3.40.30.10">
    <property type="entry name" value="Glutaredoxin"/>
    <property type="match status" value="1"/>
</dbReference>
<name>A0A426ZES6_ENSVE</name>
<comment type="caution">
    <text evidence="2">The sequence shown here is derived from an EMBL/GenBank/DDBJ whole genome shotgun (WGS) entry which is preliminary data.</text>
</comment>
<accession>A0A426ZES6</accession>